<dbReference type="PANTHER" id="PTHR22957">
    <property type="entry name" value="TBC1 DOMAIN FAMILY MEMBER GTPASE-ACTIVATING PROTEIN"/>
    <property type="match status" value="1"/>
</dbReference>
<reference evidence="4" key="1">
    <citation type="journal article" date="2015" name="J. Biotechnol.">
        <title>The structure of the Cyberlindnera jadinii genome and its relation to Candida utilis analyzed by the occurrence of single nucleotide polymorphisms.</title>
        <authorList>
            <person name="Rupp O."/>
            <person name="Brinkrolf K."/>
            <person name="Buerth C."/>
            <person name="Kunigo M."/>
            <person name="Schneider J."/>
            <person name="Jaenicke S."/>
            <person name="Goesmann A."/>
            <person name="Puehler A."/>
            <person name="Jaeger K.-E."/>
            <person name="Ernst J.F."/>
        </authorList>
    </citation>
    <scope>NUCLEOTIDE SEQUENCE [LARGE SCALE GENOMIC DNA]</scope>
    <source>
        <strain evidence="4">ATCC 18201 / CBS 1600 / BCRC 20928 / JCM 3617 / NBRC 0987 / NRRL Y-1542</strain>
    </source>
</reference>
<dbReference type="Gene3D" id="1.10.472.80">
    <property type="entry name" value="Ypt/Rab-GAP domain of gyp1p, domain 3"/>
    <property type="match status" value="1"/>
</dbReference>
<feature type="domain" description="Rab-GAP TBC" evidence="2">
    <location>
        <begin position="370"/>
        <end position="594"/>
    </location>
</feature>
<dbReference type="SMART" id="SM00164">
    <property type="entry name" value="TBC"/>
    <property type="match status" value="1"/>
</dbReference>
<evidence type="ECO:0000256" key="1">
    <source>
        <dbReference type="ARBA" id="ARBA00022468"/>
    </source>
</evidence>
<dbReference type="Proteomes" id="UP000038830">
    <property type="component" value="Unassembled WGS sequence"/>
</dbReference>
<organism evidence="3 4">
    <name type="scientific">Cyberlindnera jadinii (strain ATCC 18201 / CBS 1600 / BCRC 20928 / JCM 3617 / NBRC 0987 / NRRL Y-1542)</name>
    <name type="common">Torula yeast</name>
    <name type="synonym">Candida utilis</name>
    <dbReference type="NCBI Taxonomy" id="983966"/>
    <lineage>
        <taxon>Eukaryota</taxon>
        <taxon>Fungi</taxon>
        <taxon>Dikarya</taxon>
        <taxon>Ascomycota</taxon>
        <taxon>Saccharomycotina</taxon>
        <taxon>Saccharomycetes</taxon>
        <taxon>Phaffomycetales</taxon>
        <taxon>Phaffomycetaceae</taxon>
        <taxon>Cyberlindnera</taxon>
    </lineage>
</organism>
<evidence type="ECO:0000313" key="4">
    <source>
        <dbReference type="Proteomes" id="UP000038830"/>
    </source>
</evidence>
<dbReference type="GO" id="GO:0005096">
    <property type="term" value="F:GTPase activator activity"/>
    <property type="evidence" value="ECO:0007669"/>
    <property type="project" value="UniProtKB-KW"/>
</dbReference>
<dbReference type="PROSITE" id="PS50086">
    <property type="entry name" value="TBC_RABGAP"/>
    <property type="match status" value="1"/>
</dbReference>
<dbReference type="InterPro" id="IPR000195">
    <property type="entry name" value="Rab-GAP-TBC_dom"/>
</dbReference>
<dbReference type="InterPro" id="IPR035969">
    <property type="entry name" value="Rab-GAP_TBC_sf"/>
</dbReference>
<sequence>MSSHQQAHTTNTTTAMMKWPAGKVKLVFVKSKVYVHPSRRAQDNICGFLYLYAEQGSTDSDLVVGWVPESFLAADELEQFKQADVSASGEVFFVRRPSTGGSFSWQVPLRAVFSIQHRPPSLGTMNGSLLFNTRSSEEKLPWMFFHDVECPSTQASERQRVKDFNVFGVGTELFWGGAQFLEELGKHCVLERSTLENSVLLVNPTQDDLNNFSPTNVEKPQYGLKNFSQAVSEARWNVLQALARVTTFARSHVNGAIRDSSTLKSLLVHPEVQKVNEDFDSARIYLAKWALGVQEEADRNRAQMLLNEEMRQKLYKEMGIDCNKLSPEEIQKAHENSRPVSLLEWSGFFDSTGRLAITVDELKDRVFHGGLAPEARPEAWPFLLGVYPWDSSSQERDDLHKVMVLQYDMLKSRWLPKLTDEHDEYFKDQKFRIDKDVQRTDRSMDLFKDEDLPPSDDYDNDDVANIKNHHLQKLQSILLTFNEYNDKLGYVQGMNDLLSPIYVILQDEVLSFWCFTKFMDRMERNFLSDQRGMKDQMTTLNELTQFMLPEFYIHLEKCDSSNLFFMFRMLLVWFKREFSWNDTVHLWEVLWTDFYSSQFHLFVSLAILQKHERIVMAHLTQFDQVLKYFNELNESQTVGFKLNELLTRAELLFLKFRNTVSVMDTYSSTDDGSAKSPIDDHLRKLLSRELVIQKELQRVSG</sequence>
<gene>
    <name evidence="3" type="ORF">BN1211_6150</name>
</gene>
<dbReference type="PANTHER" id="PTHR22957:SF502">
    <property type="entry name" value="SMALL G PROTEIN SIGNALING MODULATOR 2-RELATED"/>
    <property type="match status" value="1"/>
</dbReference>
<dbReference type="Pfam" id="PF00566">
    <property type="entry name" value="RabGAP-TBC"/>
    <property type="match status" value="1"/>
</dbReference>
<dbReference type="SUPFAM" id="SSF47923">
    <property type="entry name" value="Ypt/Rab-GAP domain of gyp1p"/>
    <property type="match status" value="2"/>
</dbReference>
<proteinExistence type="predicted"/>
<protein>
    <recommendedName>
        <fullName evidence="2">Rab-GAP TBC domain-containing protein</fullName>
    </recommendedName>
</protein>
<accession>A0A0H5C9U8</accession>
<evidence type="ECO:0000313" key="3">
    <source>
        <dbReference type="EMBL" id="CEP25148.1"/>
    </source>
</evidence>
<dbReference type="Gene3D" id="1.10.8.270">
    <property type="entry name" value="putative rabgap domain of human tbc1 domain family member 14 like domains"/>
    <property type="match status" value="1"/>
</dbReference>
<keyword evidence="1" id="KW-0343">GTPase activation</keyword>
<dbReference type="EMBL" id="CDQK01000007">
    <property type="protein sequence ID" value="CEP25148.1"/>
    <property type="molecule type" value="Genomic_DNA"/>
</dbReference>
<evidence type="ECO:0000259" key="2">
    <source>
        <dbReference type="PROSITE" id="PS50086"/>
    </source>
</evidence>
<dbReference type="AlphaFoldDB" id="A0A0H5C9U8"/>
<name>A0A0H5C9U8_CYBJN</name>